<accession>A0A6N3BB31</accession>
<protein>
    <submittedName>
        <fullName evidence="1">Uncharacterized protein</fullName>
    </submittedName>
</protein>
<proteinExistence type="predicted"/>
<gene>
    <name evidence="1" type="ORF">ELLFYP107_02147</name>
</gene>
<sequence>MTALDLLALAELLLKLMSRIIEFALVIEDALQSHKGKERSK</sequence>
<organism evidence="1">
    <name type="scientific">Eggerthella lenta</name>
    <name type="common">Eubacterium lentum</name>
    <dbReference type="NCBI Taxonomy" id="84112"/>
    <lineage>
        <taxon>Bacteria</taxon>
        <taxon>Bacillati</taxon>
        <taxon>Actinomycetota</taxon>
        <taxon>Coriobacteriia</taxon>
        <taxon>Eggerthellales</taxon>
        <taxon>Eggerthellaceae</taxon>
        <taxon>Eggerthella</taxon>
    </lineage>
</organism>
<reference evidence="1" key="1">
    <citation type="submission" date="2019-11" db="EMBL/GenBank/DDBJ databases">
        <authorList>
            <person name="Feng L."/>
        </authorList>
    </citation>
    <scope>NUCLEOTIDE SEQUENCE</scope>
    <source>
        <strain evidence="1">ElentaLFYP107</strain>
    </source>
</reference>
<evidence type="ECO:0000313" key="1">
    <source>
        <dbReference type="EMBL" id="VYU01940.1"/>
    </source>
</evidence>
<name>A0A6N3BB31_EGGLN</name>
<dbReference type="EMBL" id="CACRTT010000010">
    <property type="protein sequence ID" value="VYU01940.1"/>
    <property type="molecule type" value="Genomic_DNA"/>
</dbReference>
<dbReference type="AlphaFoldDB" id="A0A6N3BB31"/>